<dbReference type="PANTHER" id="PTHR35106:SF1">
    <property type="entry name" value="CHORD DOMAIN-CONTAINING PROTEIN"/>
    <property type="match status" value="1"/>
</dbReference>
<dbReference type="OrthoDB" id="73371at2759"/>
<dbReference type="PANTHER" id="PTHR35106">
    <property type="entry name" value="BNAA07G25190D PROTEIN"/>
    <property type="match status" value="1"/>
</dbReference>
<evidence type="ECO:0000313" key="2">
    <source>
        <dbReference type="Proteomes" id="UP000751190"/>
    </source>
</evidence>
<dbReference type="EMBL" id="JAGTXO010000046">
    <property type="protein sequence ID" value="KAG8458885.1"/>
    <property type="molecule type" value="Genomic_DNA"/>
</dbReference>
<dbReference type="Pfam" id="PF00779">
    <property type="entry name" value="BTK"/>
    <property type="match status" value="1"/>
</dbReference>
<keyword evidence="2" id="KW-1185">Reference proteome</keyword>
<comment type="caution">
    <text evidence="1">The sequence shown here is derived from an EMBL/GenBank/DDBJ whole genome shotgun (WGS) entry which is preliminary data.</text>
</comment>
<gene>
    <name evidence="1" type="ORF">KFE25_004219</name>
</gene>
<name>A0A8J6C6B3_DIALT</name>
<dbReference type="InterPro" id="IPR001562">
    <property type="entry name" value="Znf_Btk_motif"/>
</dbReference>
<reference evidence="1" key="1">
    <citation type="submission" date="2021-05" db="EMBL/GenBank/DDBJ databases">
        <title>The genome of the haptophyte Pavlova lutheri (Diacronema luteri, Pavlovales) - a model for lipid biosynthesis in eukaryotic algae.</title>
        <authorList>
            <person name="Hulatt C.J."/>
            <person name="Posewitz M.C."/>
        </authorList>
    </citation>
    <scope>NUCLEOTIDE SEQUENCE</scope>
    <source>
        <strain evidence="1">NIVA-4/92</strain>
    </source>
</reference>
<protein>
    <submittedName>
        <fullName evidence="1">Uncharacterized protein</fullName>
    </submittedName>
</protein>
<evidence type="ECO:0000313" key="1">
    <source>
        <dbReference type="EMBL" id="KAG8458885.1"/>
    </source>
</evidence>
<proteinExistence type="predicted"/>
<dbReference type="GO" id="GO:0035556">
    <property type="term" value="P:intracellular signal transduction"/>
    <property type="evidence" value="ECO:0007669"/>
    <property type="project" value="InterPro"/>
</dbReference>
<dbReference type="AlphaFoldDB" id="A0A8J6C6B3"/>
<accession>A0A8J6C6B3</accession>
<sequence>MAARPEWVAAPVEKGAAQPTAPGVLCRRCTHFFDAKHRAADGCQFHPESWSGETKQRWAAPGENDGASDVHYFWSCCGASERDAPGCKRAAHCTFDEEDTLTW</sequence>
<dbReference type="Proteomes" id="UP000751190">
    <property type="component" value="Unassembled WGS sequence"/>
</dbReference>
<organism evidence="1 2">
    <name type="scientific">Diacronema lutheri</name>
    <name type="common">Unicellular marine alga</name>
    <name type="synonym">Monochrysis lutheri</name>
    <dbReference type="NCBI Taxonomy" id="2081491"/>
    <lineage>
        <taxon>Eukaryota</taxon>
        <taxon>Haptista</taxon>
        <taxon>Haptophyta</taxon>
        <taxon>Pavlovophyceae</taxon>
        <taxon>Pavlovales</taxon>
        <taxon>Pavlovaceae</taxon>
        <taxon>Diacronema</taxon>
    </lineage>
</organism>